<feature type="domain" description="Wbp11/ELF5/Saf1 N-terminal" evidence="2">
    <location>
        <begin position="8"/>
        <end position="84"/>
    </location>
</feature>
<evidence type="ECO:0000256" key="1">
    <source>
        <dbReference type="SAM" id="MobiDB-lite"/>
    </source>
</evidence>
<organism evidence="3 4">
    <name type="scientific">Dimargaris verticillata</name>
    <dbReference type="NCBI Taxonomy" id="2761393"/>
    <lineage>
        <taxon>Eukaryota</taxon>
        <taxon>Fungi</taxon>
        <taxon>Fungi incertae sedis</taxon>
        <taxon>Zoopagomycota</taxon>
        <taxon>Kickxellomycotina</taxon>
        <taxon>Dimargaritomycetes</taxon>
        <taxon>Dimargaritales</taxon>
        <taxon>Dimargaritaceae</taxon>
        <taxon>Dimargaris</taxon>
    </lineage>
</organism>
<feature type="compositionally biased region" description="Polar residues" evidence="1">
    <location>
        <begin position="1"/>
        <end position="10"/>
    </location>
</feature>
<comment type="caution">
    <text evidence="3">The sequence shown here is derived from an EMBL/GenBank/DDBJ whole genome shotgun (WGS) entry which is preliminary data.</text>
</comment>
<feature type="region of interest" description="Disordered" evidence="1">
    <location>
        <begin position="90"/>
        <end position="326"/>
    </location>
</feature>
<feature type="compositionally biased region" description="Basic residues" evidence="1">
    <location>
        <begin position="19"/>
        <end position="33"/>
    </location>
</feature>
<evidence type="ECO:0000259" key="2">
    <source>
        <dbReference type="Pfam" id="PF09429"/>
    </source>
</evidence>
<evidence type="ECO:0000313" key="4">
    <source>
        <dbReference type="Proteomes" id="UP001151582"/>
    </source>
</evidence>
<protein>
    <recommendedName>
        <fullName evidence="2">Wbp11/ELF5/Saf1 N-terminal domain-containing protein</fullName>
    </recommendedName>
</protein>
<dbReference type="AlphaFoldDB" id="A0A9W8B9J4"/>
<dbReference type="Pfam" id="PF09429">
    <property type="entry name" value="Wbp11"/>
    <property type="match status" value="1"/>
</dbReference>
<dbReference type="GO" id="GO:0006396">
    <property type="term" value="P:RNA processing"/>
    <property type="evidence" value="ECO:0007669"/>
    <property type="project" value="InterPro"/>
</dbReference>
<keyword evidence="4" id="KW-1185">Reference proteome</keyword>
<feature type="region of interest" description="Disordered" evidence="1">
    <location>
        <begin position="1"/>
        <end position="33"/>
    </location>
</feature>
<gene>
    <name evidence="3" type="ORF">H4R34_002046</name>
</gene>
<dbReference type="Proteomes" id="UP001151582">
    <property type="component" value="Unassembled WGS sequence"/>
</dbReference>
<feature type="compositionally biased region" description="Pro residues" evidence="1">
    <location>
        <begin position="179"/>
        <end position="193"/>
    </location>
</feature>
<dbReference type="OrthoDB" id="205569at2759"/>
<reference evidence="3" key="1">
    <citation type="submission" date="2022-07" db="EMBL/GenBank/DDBJ databases">
        <title>Phylogenomic reconstructions and comparative analyses of Kickxellomycotina fungi.</title>
        <authorList>
            <person name="Reynolds N.K."/>
            <person name="Stajich J.E."/>
            <person name="Barry K."/>
            <person name="Grigoriev I.V."/>
            <person name="Crous P."/>
            <person name="Smith M.E."/>
        </authorList>
    </citation>
    <scope>NUCLEOTIDE SEQUENCE</scope>
    <source>
        <strain evidence="3">RSA 567</strain>
    </source>
</reference>
<sequence length="543" mass="57695">MGRNTKSGRTLNPMDALRRQQRKRELKKNKDTRKKVREFGLLAKDTEKIEAEIERYQELKTQRRLDKQGAEKLQRLSDQLAKIHEVRKVHGLPEHGAADIGQPSTGHGNAPAVHGLSFILGESAVADSDSSAASSESGMSDTDGSGPESENDEQPPEPVSLEVLGIEIEGVSTSDEELPPLPPGSPPPLPPLVSEPNQDSVLPEETPIDDLPPLPPGPPPPLPPTNSRPPTLPAPLPPHPCPVQHQPLPPPGFGPRPMWRPMHPPSGRPPMRPMVYPSTQAFPANARPIRPYQRPRPPHEPGRVTGGSGRPNRPPPSRLVRSSVSAANPTVLSAAPQVRDLQKELTSLVPNALLRKQRAQRKQQGSIINSTPYLPRATPTGSEAAPTTNTEFAIQTDPTLIPNTEVFALPNDASSHFLSNGAPSAAPVVTLAETVPANTTASISVLTVPNGDSSLVADSAAPSLFNPFGRPSTGIALPSAFGAPALSQPSWLTQLTQGRSPLPGAVSLAKPATVSAPTAPPSTKAPAMDQKYEAFMKDVGDLL</sequence>
<evidence type="ECO:0000313" key="3">
    <source>
        <dbReference type="EMBL" id="KAJ1981494.1"/>
    </source>
</evidence>
<feature type="compositionally biased region" description="Low complexity" evidence="1">
    <location>
        <begin position="122"/>
        <end position="137"/>
    </location>
</feature>
<name>A0A9W8B9J4_9FUNG</name>
<proteinExistence type="predicted"/>
<dbReference type="InterPro" id="IPR019007">
    <property type="entry name" value="Wbp11/ELF5/Saf1_N"/>
</dbReference>
<accession>A0A9W8B9J4</accession>
<feature type="compositionally biased region" description="Pro residues" evidence="1">
    <location>
        <begin position="262"/>
        <end position="272"/>
    </location>
</feature>
<feature type="compositionally biased region" description="Pro residues" evidence="1">
    <location>
        <begin position="210"/>
        <end position="254"/>
    </location>
</feature>
<dbReference type="EMBL" id="JANBQB010000123">
    <property type="protein sequence ID" value="KAJ1981494.1"/>
    <property type="molecule type" value="Genomic_DNA"/>
</dbReference>